<evidence type="ECO:0000256" key="1">
    <source>
        <dbReference type="SAM" id="Phobius"/>
    </source>
</evidence>
<evidence type="ECO:0000259" key="2">
    <source>
        <dbReference type="Pfam" id="PF07331"/>
    </source>
</evidence>
<reference evidence="3" key="1">
    <citation type="submission" date="2021-06" db="EMBL/GenBank/DDBJ databases">
        <title>Elioraea tepida, sp. nov., a moderately thermophilic aerobic anoxygenic phototrophic bacterium isolated from an alkaline siliceous hot spring mat community in Yellowstone National Park, WY, USA.</title>
        <authorList>
            <person name="Saini M.K."/>
            <person name="Yoshida S."/>
            <person name="Sebastian A."/>
            <person name="Hirose S."/>
            <person name="Hara E."/>
            <person name="Tamaki H."/>
            <person name="Soulier N.T."/>
            <person name="Albert I."/>
            <person name="Hanada S."/>
            <person name="Bryant D.A."/>
            <person name="Tank M."/>
        </authorList>
    </citation>
    <scope>NUCLEOTIDE SEQUENCE</scope>
    <source>
        <strain evidence="3">MS-P2</strain>
    </source>
</reference>
<evidence type="ECO:0000313" key="4">
    <source>
        <dbReference type="Proteomes" id="UP000694001"/>
    </source>
</evidence>
<name>A0A975YKW9_9PROT</name>
<dbReference type="Proteomes" id="UP000694001">
    <property type="component" value="Chromosome"/>
</dbReference>
<feature type="transmembrane region" description="Helical" evidence="1">
    <location>
        <begin position="12"/>
        <end position="33"/>
    </location>
</feature>
<keyword evidence="1" id="KW-0472">Membrane</keyword>
<dbReference type="KEGG" id="elio:KO353_06960"/>
<dbReference type="Pfam" id="PF07331">
    <property type="entry name" value="TctB"/>
    <property type="match status" value="1"/>
</dbReference>
<dbReference type="RefSeq" id="WP_218286979.1">
    <property type="nucleotide sequence ID" value="NZ_CP076448.1"/>
</dbReference>
<organism evidence="3 4">
    <name type="scientific">Elioraea tepida</name>
    <dbReference type="NCBI Taxonomy" id="2843330"/>
    <lineage>
        <taxon>Bacteria</taxon>
        <taxon>Pseudomonadati</taxon>
        <taxon>Pseudomonadota</taxon>
        <taxon>Alphaproteobacteria</taxon>
        <taxon>Acetobacterales</taxon>
        <taxon>Elioraeaceae</taxon>
        <taxon>Elioraea</taxon>
    </lineage>
</organism>
<accession>A0A975YKW9</accession>
<feature type="transmembrane region" description="Helical" evidence="1">
    <location>
        <begin position="127"/>
        <end position="148"/>
    </location>
</feature>
<dbReference type="AlphaFoldDB" id="A0A975YKW9"/>
<keyword evidence="1" id="KW-0812">Transmembrane</keyword>
<sequence length="157" mass="16582">MQGADREGRLRRIAWGELALVTALAALALAYLIDARSVSLSVNNLLLVQPTAILVLVLWAVIAAGCLRRGADAAPAAAGDRAGRLRTLAMVAAFGLFILALERIGYDVAMALFVAAGLFVGGERRPLWLVLFPLAFAAAVILGFRALIPYPFPTAVL</sequence>
<feature type="domain" description="DUF1468" evidence="2">
    <location>
        <begin position="26"/>
        <end position="153"/>
    </location>
</feature>
<evidence type="ECO:0000313" key="3">
    <source>
        <dbReference type="EMBL" id="QXM25928.1"/>
    </source>
</evidence>
<keyword evidence="1" id="KW-1133">Transmembrane helix</keyword>
<dbReference type="EMBL" id="CP076448">
    <property type="protein sequence ID" value="QXM25928.1"/>
    <property type="molecule type" value="Genomic_DNA"/>
</dbReference>
<dbReference type="InterPro" id="IPR009936">
    <property type="entry name" value="DUF1468"/>
</dbReference>
<protein>
    <submittedName>
        <fullName evidence="3">Tripartite tricarboxylate transporter TctB family protein</fullName>
    </submittedName>
</protein>
<keyword evidence="4" id="KW-1185">Reference proteome</keyword>
<proteinExistence type="predicted"/>
<feature type="transmembrane region" description="Helical" evidence="1">
    <location>
        <begin position="45"/>
        <end position="67"/>
    </location>
</feature>
<feature type="transmembrane region" description="Helical" evidence="1">
    <location>
        <begin position="88"/>
        <end position="121"/>
    </location>
</feature>
<gene>
    <name evidence="3" type="ORF">KO353_06960</name>
</gene>